<evidence type="ECO:0000256" key="1">
    <source>
        <dbReference type="SAM" id="MobiDB-lite"/>
    </source>
</evidence>
<feature type="compositionally biased region" description="Basic residues" evidence="1">
    <location>
        <begin position="116"/>
        <end position="131"/>
    </location>
</feature>
<gene>
    <name evidence="2" type="ORF">B0T14DRAFT_517180</name>
</gene>
<proteinExistence type="predicted"/>
<comment type="caution">
    <text evidence="2">The sequence shown here is derived from an EMBL/GenBank/DDBJ whole genome shotgun (WGS) entry which is preliminary data.</text>
</comment>
<name>A0AA39WYC1_9PEZI</name>
<sequence>MAESETPGPPAAQHQNRNDELCFAPRGDSPTNLGTPSRIRPEHRLSGEHAPLRGVATSPLCLNYTDLAKGWHPSNCLASIDATTKTPPRRSRCRPPSQRPAISVQMVDKSHTQRTCIRRSSRRICHLRQRHASSIPPPMGHRTTRRQNRRLNRTAPLATRQPPIAPPRVRPRQRKPPHWQASHLDPSQHSKPKPSSVSTSPDCDIPPPSTRSTRCPGLLVPARQHLQSSLPLLPPRIGAPTCLNRQPAVPVLAFFHPTALRTLHWDLWHDGHIHNEWESWMRHRVSSYIIDLDKIGSDIPHVSSTLRRLVITASYEIDGLAGLVAQGSLKELRKMEVLEYLEIPMLLLVEIEARRGARVRMERSLPASLGEVVITNDLLIWEGWADSMVFEMVEAWM</sequence>
<feature type="compositionally biased region" description="Basic residues" evidence="1">
    <location>
        <begin position="142"/>
        <end position="152"/>
    </location>
</feature>
<dbReference type="EMBL" id="JAULSU010000003">
    <property type="protein sequence ID" value="KAK0623883.1"/>
    <property type="molecule type" value="Genomic_DNA"/>
</dbReference>
<protein>
    <submittedName>
        <fullName evidence="2">Uncharacterized protein</fullName>
    </submittedName>
</protein>
<reference evidence="2" key="1">
    <citation type="submission" date="2023-06" db="EMBL/GenBank/DDBJ databases">
        <title>Genome-scale phylogeny and comparative genomics of the fungal order Sordariales.</title>
        <authorList>
            <consortium name="Lawrence Berkeley National Laboratory"/>
            <person name="Hensen N."/>
            <person name="Bonometti L."/>
            <person name="Westerberg I."/>
            <person name="Brannstrom I.O."/>
            <person name="Guillou S."/>
            <person name="Cros-Aarteil S."/>
            <person name="Calhoun S."/>
            <person name="Haridas S."/>
            <person name="Kuo A."/>
            <person name="Mondo S."/>
            <person name="Pangilinan J."/>
            <person name="Riley R."/>
            <person name="Labutti K."/>
            <person name="Andreopoulos B."/>
            <person name="Lipzen A."/>
            <person name="Chen C."/>
            <person name="Yanf M."/>
            <person name="Daum C."/>
            <person name="Ng V."/>
            <person name="Clum A."/>
            <person name="Steindorff A."/>
            <person name="Ohm R."/>
            <person name="Martin F."/>
            <person name="Silar P."/>
            <person name="Natvig D."/>
            <person name="Lalanne C."/>
            <person name="Gautier V."/>
            <person name="Ament-Velasquez S.L."/>
            <person name="Kruys A."/>
            <person name="Hutchinson M.I."/>
            <person name="Powell A.J."/>
            <person name="Barry K."/>
            <person name="Miller A.N."/>
            <person name="Grigoriev I.V."/>
            <person name="Debuchy R."/>
            <person name="Gladieux P."/>
            <person name="Thoren M.H."/>
            <person name="Johannesson H."/>
        </authorList>
    </citation>
    <scope>NUCLEOTIDE SEQUENCE</scope>
    <source>
        <strain evidence="2">CBS 606.72</strain>
    </source>
</reference>
<accession>A0AA39WYC1</accession>
<feature type="region of interest" description="Disordered" evidence="1">
    <location>
        <begin position="1"/>
        <end position="39"/>
    </location>
</feature>
<feature type="region of interest" description="Disordered" evidence="1">
    <location>
        <begin position="80"/>
        <end position="216"/>
    </location>
</feature>
<organism evidence="2 3">
    <name type="scientific">Immersiella caudata</name>
    <dbReference type="NCBI Taxonomy" id="314043"/>
    <lineage>
        <taxon>Eukaryota</taxon>
        <taxon>Fungi</taxon>
        <taxon>Dikarya</taxon>
        <taxon>Ascomycota</taxon>
        <taxon>Pezizomycotina</taxon>
        <taxon>Sordariomycetes</taxon>
        <taxon>Sordariomycetidae</taxon>
        <taxon>Sordariales</taxon>
        <taxon>Lasiosphaeriaceae</taxon>
        <taxon>Immersiella</taxon>
    </lineage>
</organism>
<evidence type="ECO:0000313" key="3">
    <source>
        <dbReference type="Proteomes" id="UP001175000"/>
    </source>
</evidence>
<dbReference type="Proteomes" id="UP001175000">
    <property type="component" value="Unassembled WGS sequence"/>
</dbReference>
<evidence type="ECO:0000313" key="2">
    <source>
        <dbReference type="EMBL" id="KAK0623883.1"/>
    </source>
</evidence>
<keyword evidence="3" id="KW-1185">Reference proteome</keyword>
<dbReference type="AlphaFoldDB" id="A0AA39WYC1"/>